<gene>
    <name evidence="1" type="ORF">Taro_025610</name>
</gene>
<name>A0A843V997_COLES</name>
<proteinExistence type="predicted"/>
<organism evidence="1 2">
    <name type="scientific">Colocasia esculenta</name>
    <name type="common">Wild taro</name>
    <name type="synonym">Arum esculentum</name>
    <dbReference type="NCBI Taxonomy" id="4460"/>
    <lineage>
        <taxon>Eukaryota</taxon>
        <taxon>Viridiplantae</taxon>
        <taxon>Streptophyta</taxon>
        <taxon>Embryophyta</taxon>
        <taxon>Tracheophyta</taxon>
        <taxon>Spermatophyta</taxon>
        <taxon>Magnoliopsida</taxon>
        <taxon>Liliopsida</taxon>
        <taxon>Araceae</taxon>
        <taxon>Aroideae</taxon>
        <taxon>Colocasieae</taxon>
        <taxon>Colocasia</taxon>
    </lineage>
</organism>
<evidence type="ECO:0000313" key="1">
    <source>
        <dbReference type="EMBL" id="MQL92961.1"/>
    </source>
</evidence>
<evidence type="ECO:0000313" key="2">
    <source>
        <dbReference type="Proteomes" id="UP000652761"/>
    </source>
</evidence>
<dbReference type="AlphaFoldDB" id="A0A843V997"/>
<keyword evidence="2" id="KW-1185">Reference proteome</keyword>
<sequence>MKKRRLGDPEDEQAVRSALALWRRACATHALPLTLHEERETYQAYLCDHEKIRPLGDRELERET</sequence>
<protein>
    <submittedName>
        <fullName evidence="1">Uncharacterized protein</fullName>
    </submittedName>
</protein>
<reference evidence="1" key="1">
    <citation type="submission" date="2017-07" db="EMBL/GenBank/DDBJ databases">
        <title>Taro Niue Genome Assembly and Annotation.</title>
        <authorList>
            <person name="Atibalentja N."/>
            <person name="Keating K."/>
            <person name="Fields C.J."/>
        </authorList>
    </citation>
    <scope>NUCLEOTIDE SEQUENCE</scope>
    <source>
        <strain evidence="1">Niue_2</strain>
        <tissue evidence="1">Leaf</tissue>
    </source>
</reference>
<comment type="caution">
    <text evidence="1">The sequence shown here is derived from an EMBL/GenBank/DDBJ whole genome shotgun (WGS) entry which is preliminary data.</text>
</comment>
<dbReference type="EMBL" id="NMUH01001504">
    <property type="protein sequence ID" value="MQL92961.1"/>
    <property type="molecule type" value="Genomic_DNA"/>
</dbReference>
<accession>A0A843V997</accession>
<dbReference type="Proteomes" id="UP000652761">
    <property type="component" value="Unassembled WGS sequence"/>
</dbReference>